<dbReference type="Pfam" id="PF00240">
    <property type="entry name" value="ubiquitin"/>
    <property type="match status" value="1"/>
</dbReference>
<accession>A0A813G0K8</accession>
<dbReference type="OrthoDB" id="408003at2759"/>
<sequence length="377" mass="41856">MQCGQCTVHKLSHEFPWQISALCDHSPTTRLVCISQKTSLNFVHAAPPTTKATACPECFVALSAEDIRSLWLVLCEQPSCLVFQDLDVLREREKAAQVAKMLRGAEEEHGQVSIALVDGRRCSVRVSTSTRLAELKEKVRQELDVPVARQRLLYRGRNLGENDKGEQDDNRRWADLEVPWGSMLHLVVIMYETGSGNQSRQSGGSGGSMKQLKFNLSWTGEMERKHLNGSCIVLNAAGAFVGHADFRNTRFQSVSHDGPSSKHVTQQSMRVNLAGLDGQCACLFFTLSAFMPAGFSLRSFRNLTVQLLDQELGRELDSYTACQANDSEAVILCCAKRDSSSGHWRIQRVGRHCSGNHRDYDPMVDAAKALLRGGELM</sequence>
<protein>
    <recommendedName>
        <fullName evidence="3">Ubiquitin-like domain-containing protein</fullName>
    </recommendedName>
</protein>
<dbReference type="Proteomes" id="UP000654075">
    <property type="component" value="Unassembled WGS sequence"/>
</dbReference>
<dbReference type="PANTHER" id="PTHR46555:SF1">
    <property type="entry name" value="UBIQUITIN-LIKE PROTEIN 4A"/>
    <property type="match status" value="1"/>
</dbReference>
<comment type="subcellular location">
    <subcellularLocation>
        <location evidence="1">Cytoplasm</location>
        <location evidence="1">Cytosol</location>
    </subcellularLocation>
</comment>
<keyword evidence="2" id="KW-0963">Cytoplasm</keyword>
<dbReference type="InterPro" id="IPR047154">
    <property type="entry name" value="UBL4A-like"/>
</dbReference>
<dbReference type="PROSITE" id="PS50053">
    <property type="entry name" value="UBIQUITIN_2"/>
    <property type="match status" value="1"/>
</dbReference>
<gene>
    <name evidence="4" type="ORF">PGLA1383_LOCUS37914</name>
</gene>
<dbReference type="Gene3D" id="2.60.60.30">
    <property type="entry name" value="sav2460 like domains"/>
    <property type="match status" value="1"/>
</dbReference>
<organism evidence="4 5">
    <name type="scientific">Polarella glacialis</name>
    <name type="common">Dinoflagellate</name>
    <dbReference type="NCBI Taxonomy" id="89957"/>
    <lineage>
        <taxon>Eukaryota</taxon>
        <taxon>Sar</taxon>
        <taxon>Alveolata</taxon>
        <taxon>Dinophyceae</taxon>
        <taxon>Suessiales</taxon>
        <taxon>Suessiaceae</taxon>
        <taxon>Polarella</taxon>
    </lineage>
</organism>
<evidence type="ECO:0000259" key="3">
    <source>
        <dbReference type="PROSITE" id="PS50053"/>
    </source>
</evidence>
<dbReference type="InterPro" id="IPR000626">
    <property type="entry name" value="Ubiquitin-like_dom"/>
</dbReference>
<dbReference type="InterPro" id="IPR029071">
    <property type="entry name" value="Ubiquitin-like_domsf"/>
</dbReference>
<evidence type="ECO:0000256" key="1">
    <source>
        <dbReference type="ARBA" id="ARBA00004514"/>
    </source>
</evidence>
<proteinExistence type="predicted"/>
<keyword evidence="5" id="KW-1185">Reference proteome</keyword>
<reference evidence="4" key="1">
    <citation type="submission" date="2021-02" db="EMBL/GenBank/DDBJ databases">
        <authorList>
            <person name="Dougan E. K."/>
            <person name="Rhodes N."/>
            <person name="Thang M."/>
            <person name="Chan C."/>
        </authorList>
    </citation>
    <scope>NUCLEOTIDE SEQUENCE</scope>
</reference>
<dbReference type="GO" id="GO:0071818">
    <property type="term" value="C:BAT3 complex"/>
    <property type="evidence" value="ECO:0007669"/>
    <property type="project" value="TreeGrafter"/>
</dbReference>
<dbReference type="GO" id="GO:0006620">
    <property type="term" value="P:post-translational protein targeting to endoplasmic reticulum membrane"/>
    <property type="evidence" value="ECO:0007669"/>
    <property type="project" value="InterPro"/>
</dbReference>
<dbReference type="EMBL" id="CAJNNV010027420">
    <property type="protein sequence ID" value="CAE8620351.1"/>
    <property type="molecule type" value="Genomic_DNA"/>
</dbReference>
<dbReference type="GO" id="GO:0051087">
    <property type="term" value="F:protein-folding chaperone binding"/>
    <property type="evidence" value="ECO:0007669"/>
    <property type="project" value="TreeGrafter"/>
</dbReference>
<evidence type="ECO:0000313" key="5">
    <source>
        <dbReference type="Proteomes" id="UP000654075"/>
    </source>
</evidence>
<dbReference type="OMA" id="WNSPNIS"/>
<dbReference type="SMART" id="SM00213">
    <property type="entry name" value="UBQ"/>
    <property type="match status" value="1"/>
</dbReference>
<evidence type="ECO:0000313" key="4">
    <source>
        <dbReference type="EMBL" id="CAE8620351.1"/>
    </source>
</evidence>
<dbReference type="PANTHER" id="PTHR46555">
    <property type="entry name" value="UBIQUITIN-LIKE PROTEIN 4A"/>
    <property type="match status" value="1"/>
</dbReference>
<dbReference type="Gene3D" id="3.10.20.90">
    <property type="entry name" value="Phosphatidylinositol 3-kinase Catalytic Subunit, Chain A, domain 1"/>
    <property type="match status" value="1"/>
</dbReference>
<feature type="domain" description="Ubiquitin-like" evidence="3">
    <location>
        <begin position="110"/>
        <end position="188"/>
    </location>
</feature>
<dbReference type="AlphaFoldDB" id="A0A813G0K8"/>
<dbReference type="SUPFAM" id="SSF54236">
    <property type="entry name" value="Ubiquitin-like"/>
    <property type="match status" value="1"/>
</dbReference>
<dbReference type="GO" id="GO:0071816">
    <property type="term" value="P:tail-anchored membrane protein insertion into ER membrane"/>
    <property type="evidence" value="ECO:0007669"/>
    <property type="project" value="TreeGrafter"/>
</dbReference>
<name>A0A813G0K8_POLGL</name>
<evidence type="ECO:0000256" key="2">
    <source>
        <dbReference type="ARBA" id="ARBA00022490"/>
    </source>
</evidence>
<comment type="caution">
    <text evidence="4">The sequence shown here is derived from an EMBL/GenBank/DDBJ whole genome shotgun (WGS) entry which is preliminary data.</text>
</comment>